<evidence type="ECO:0000256" key="2">
    <source>
        <dbReference type="ARBA" id="ARBA00004496"/>
    </source>
</evidence>
<dbReference type="GO" id="GO:0005737">
    <property type="term" value="C:cytoplasm"/>
    <property type="evidence" value="ECO:0007669"/>
    <property type="project" value="UniProtKB-SubCell"/>
</dbReference>
<dbReference type="InterPro" id="IPR027417">
    <property type="entry name" value="P-loop_NTPase"/>
</dbReference>
<dbReference type="EMBL" id="OV915080">
    <property type="protein sequence ID" value="CAH1705472.1"/>
    <property type="molecule type" value="Genomic_DNA"/>
</dbReference>
<evidence type="ECO:0000256" key="6">
    <source>
        <dbReference type="ARBA" id="ARBA00015080"/>
    </source>
</evidence>
<evidence type="ECO:0000256" key="14">
    <source>
        <dbReference type="HAMAP-Rule" id="MF_00215"/>
    </source>
</evidence>
<dbReference type="EC" id="2.7.1.33" evidence="5 14"/>
<feature type="domain" description="Phosphoribulokinase/uridine kinase" evidence="16">
    <location>
        <begin position="90"/>
        <end position="238"/>
    </location>
</feature>
<keyword evidence="7 14" id="KW-0963">Cytoplasm</keyword>
<dbReference type="PIRSF" id="PIRSF000545">
    <property type="entry name" value="Pantothenate_kin"/>
    <property type="match status" value="1"/>
</dbReference>
<dbReference type="Pfam" id="PF00485">
    <property type="entry name" value="PRK"/>
    <property type="match status" value="1"/>
</dbReference>
<name>A0AAU9QZ16_9LACO</name>
<dbReference type="HAMAP" id="MF_00215">
    <property type="entry name" value="Pantothen_kinase_1"/>
    <property type="match status" value="1"/>
</dbReference>
<evidence type="ECO:0000256" key="15">
    <source>
        <dbReference type="RuleBase" id="RU003530"/>
    </source>
</evidence>
<sequence length="312" mass="36159">MRKGQVKRMRNYTEFSRQAWAALTPKTELAVTNEELAKVKSLGDQLDVKDVDEIYQTLLNYIHLAYQAKQATAAKKAEFLQLPESKVPYIIGISGSVAVGKSTTARLLQLLLTRYYPDLKTQMMTTDGFIYPNQELEKRKLMSRKGFPESYNMQMLRDFLQDVVSGKNDVVYPLYSQELSDIVPGRYGHVKKPDILIIEGINTLQLPESGQLVTSDFFDFSIYIDAEEDLIEKWYMQRFKKIMKMKKNDPSNFYYKLANGPEDEALRLAEETWQMVNLVNLRQYIAPTKERANLILHKVEGHLIDKIYLRGF</sequence>
<dbReference type="GO" id="GO:0015937">
    <property type="term" value="P:coenzyme A biosynthetic process"/>
    <property type="evidence" value="ECO:0007669"/>
    <property type="project" value="UniProtKB-UniRule"/>
</dbReference>
<evidence type="ECO:0000256" key="9">
    <source>
        <dbReference type="ARBA" id="ARBA00022741"/>
    </source>
</evidence>
<evidence type="ECO:0000256" key="12">
    <source>
        <dbReference type="ARBA" id="ARBA00022993"/>
    </source>
</evidence>
<evidence type="ECO:0000256" key="13">
    <source>
        <dbReference type="ARBA" id="ARBA00032866"/>
    </source>
</evidence>
<evidence type="ECO:0000256" key="11">
    <source>
        <dbReference type="ARBA" id="ARBA00022840"/>
    </source>
</evidence>
<evidence type="ECO:0000256" key="8">
    <source>
        <dbReference type="ARBA" id="ARBA00022679"/>
    </source>
</evidence>
<dbReference type="Proteomes" id="UP001295440">
    <property type="component" value="Chromosome"/>
</dbReference>
<dbReference type="CDD" id="cd02025">
    <property type="entry name" value="PanK"/>
    <property type="match status" value="1"/>
</dbReference>
<reference evidence="17" key="1">
    <citation type="submission" date="2022-02" db="EMBL/GenBank/DDBJ databases">
        <authorList>
            <person name="Deutsch MARIE S."/>
        </authorList>
    </citation>
    <scope>NUCLEOTIDE SEQUENCE</scope>
    <source>
        <strain evidence="17">CIRM-BIA865</strain>
    </source>
</reference>
<keyword evidence="12 14" id="KW-0173">Coenzyme A biosynthesis</keyword>
<evidence type="ECO:0000256" key="5">
    <source>
        <dbReference type="ARBA" id="ARBA00012102"/>
    </source>
</evidence>
<dbReference type="GO" id="GO:0004594">
    <property type="term" value="F:pantothenate kinase activity"/>
    <property type="evidence" value="ECO:0007669"/>
    <property type="project" value="UniProtKB-UniRule"/>
</dbReference>
<dbReference type="InterPro" id="IPR004566">
    <property type="entry name" value="PanK"/>
</dbReference>
<comment type="subcellular location">
    <subcellularLocation>
        <location evidence="2 14 15">Cytoplasm</location>
    </subcellularLocation>
</comment>
<evidence type="ECO:0000256" key="4">
    <source>
        <dbReference type="ARBA" id="ARBA00006087"/>
    </source>
</evidence>
<dbReference type="SUPFAM" id="SSF52540">
    <property type="entry name" value="P-loop containing nucleoside triphosphate hydrolases"/>
    <property type="match status" value="1"/>
</dbReference>
<evidence type="ECO:0000259" key="16">
    <source>
        <dbReference type="Pfam" id="PF00485"/>
    </source>
</evidence>
<evidence type="ECO:0000256" key="7">
    <source>
        <dbReference type="ARBA" id="ARBA00022490"/>
    </source>
</evidence>
<evidence type="ECO:0000313" key="18">
    <source>
        <dbReference type="Proteomes" id="UP001295440"/>
    </source>
</evidence>
<dbReference type="Gene3D" id="3.40.50.300">
    <property type="entry name" value="P-loop containing nucleotide triphosphate hydrolases"/>
    <property type="match status" value="1"/>
</dbReference>
<protein>
    <recommendedName>
        <fullName evidence="6 14">Pantothenate kinase</fullName>
        <ecNumber evidence="5 14">2.7.1.33</ecNumber>
    </recommendedName>
    <alternativeName>
        <fullName evidence="13 14">Pantothenic acid kinase</fullName>
    </alternativeName>
</protein>
<evidence type="ECO:0000256" key="1">
    <source>
        <dbReference type="ARBA" id="ARBA00001206"/>
    </source>
</evidence>
<dbReference type="InterPro" id="IPR006083">
    <property type="entry name" value="PRK/URK"/>
</dbReference>
<dbReference type="GO" id="GO:0005524">
    <property type="term" value="F:ATP binding"/>
    <property type="evidence" value="ECO:0007669"/>
    <property type="project" value="UniProtKB-UniRule"/>
</dbReference>
<evidence type="ECO:0000313" key="17">
    <source>
        <dbReference type="EMBL" id="CAH1705472.1"/>
    </source>
</evidence>
<comment type="similarity">
    <text evidence="4 14 15">Belongs to the prokaryotic pantothenate kinase family.</text>
</comment>
<comment type="catalytic activity">
    <reaction evidence="1 14 15">
        <text>(R)-pantothenate + ATP = (R)-4'-phosphopantothenate + ADP + H(+)</text>
        <dbReference type="Rhea" id="RHEA:16373"/>
        <dbReference type="ChEBI" id="CHEBI:10986"/>
        <dbReference type="ChEBI" id="CHEBI:15378"/>
        <dbReference type="ChEBI" id="CHEBI:29032"/>
        <dbReference type="ChEBI" id="CHEBI:30616"/>
        <dbReference type="ChEBI" id="CHEBI:456216"/>
        <dbReference type="EC" id="2.7.1.33"/>
    </reaction>
</comment>
<feature type="binding site" evidence="14">
    <location>
        <begin position="95"/>
        <end position="102"/>
    </location>
    <ligand>
        <name>ATP</name>
        <dbReference type="ChEBI" id="CHEBI:30616"/>
    </ligand>
</feature>
<keyword evidence="11 14" id="KW-0067">ATP-binding</keyword>
<gene>
    <name evidence="14 17" type="primary">coaA</name>
    <name evidence="17" type="ORF">LDD865_0308</name>
</gene>
<evidence type="ECO:0000256" key="3">
    <source>
        <dbReference type="ARBA" id="ARBA00005225"/>
    </source>
</evidence>
<comment type="pathway">
    <text evidence="3 14 15">Cofactor biosynthesis; coenzyme A biosynthesis; CoA from (R)-pantothenate: step 1/5.</text>
</comment>
<evidence type="ECO:0000256" key="10">
    <source>
        <dbReference type="ARBA" id="ARBA00022777"/>
    </source>
</evidence>
<keyword evidence="8 14" id="KW-0808">Transferase</keyword>
<keyword evidence="9 14" id="KW-0547">Nucleotide-binding</keyword>
<accession>A0AAU9QZ16</accession>
<organism evidence="17 18">
    <name type="scientific">Lactobacillus delbrueckii subsp. delbrueckii</name>
    <dbReference type="NCBI Taxonomy" id="83684"/>
    <lineage>
        <taxon>Bacteria</taxon>
        <taxon>Bacillati</taxon>
        <taxon>Bacillota</taxon>
        <taxon>Bacilli</taxon>
        <taxon>Lactobacillales</taxon>
        <taxon>Lactobacillaceae</taxon>
        <taxon>Lactobacillus</taxon>
    </lineage>
</organism>
<keyword evidence="10 14" id="KW-0418">Kinase</keyword>
<dbReference type="NCBIfam" id="TIGR00554">
    <property type="entry name" value="panK_bact"/>
    <property type="match status" value="1"/>
</dbReference>
<proteinExistence type="inferred from homology"/>
<dbReference type="AlphaFoldDB" id="A0AAU9QZ16"/>
<dbReference type="PANTHER" id="PTHR10285">
    <property type="entry name" value="URIDINE KINASE"/>
    <property type="match status" value="1"/>
</dbReference>